<organism evidence="2 3">
    <name type="scientific">Blyttiomyces helicus</name>
    <dbReference type="NCBI Taxonomy" id="388810"/>
    <lineage>
        <taxon>Eukaryota</taxon>
        <taxon>Fungi</taxon>
        <taxon>Fungi incertae sedis</taxon>
        <taxon>Chytridiomycota</taxon>
        <taxon>Chytridiomycota incertae sedis</taxon>
        <taxon>Chytridiomycetes</taxon>
        <taxon>Chytridiomycetes incertae sedis</taxon>
        <taxon>Blyttiomyces</taxon>
    </lineage>
</organism>
<proteinExistence type="predicted"/>
<evidence type="ECO:0000256" key="1">
    <source>
        <dbReference type="SAM" id="MobiDB-lite"/>
    </source>
</evidence>
<feature type="region of interest" description="Disordered" evidence="1">
    <location>
        <begin position="440"/>
        <end position="471"/>
    </location>
</feature>
<dbReference type="EMBL" id="KZ996748">
    <property type="protein sequence ID" value="RKO88394.1"/>
    <property type="molecule type" value="Genomic_DNA"/>
</dbReference>
<sequence length="590" mass="64697">MLIMLPLTRSMNQENKIVFILPSVPILAEKVRDEHGEVCEDLLPHWKCWLAHRWYLRIIWGHQISAHQLRKLPRLAREAKGQAVALFGKGHFTIYTRYVPQFVDMYKIGGVPSGYTTFGYENILGNAQSIANALILDIWLEHLTEILPEGVERLVRIASFIPATDLAHSTVKLAHLAGLDCWTWTGEFAETPITLRLDSFSYSKVEDALPDPTPPNWPLMDPSDRLTALPLRPLDRQGHHRPEFTPLQAPSSASWSGHAPGRYLAPLPAQLEQYPSFCSSSSATSLPLLYNSSPALGEEIAGMVSTEVKMVLEDELRKAVSAVIPDIAKHVTAVFPKPQPQPVAPYTLGGIWLIKVLRDPNIIDTEGRQLIAELRAEVEKGRGKPWSIADDEILEALFAKAKNKPIKRHLPLRPVAASLTQEARVDNAAVSSRAAPAAVDSGVTPLHSQTWSPMGVNQGTKDIEGGPERDDMRSVQISRPAASIEPQTRTTTPFVPVGRQTPAPHAIEPTLSVPRPITATTPLAMARLVAPIPPLAAQLRTAHKTASHATRSRPIGTTAPLATINRPAAGTAAMVPVKYRDPDGRPLRPD</sequence>
<reference evidence="3" key="1">
    <citation type="journal article" date="2018" name="Nat. Microbiol.">
        <title>Leveraging single-cell genomics to expand the fungal tree of life.</title>
        <authorList>
            <person name="Ahrendt S.R."/>
            <person name="Quandt C.A."/>
            <person name="Ciobanu D."/>
            <person name="Clum A."/>
            <person name="Salamov A."/>
            <person name="Andreopoulos B."/>
            <person name="Cheng J.F."/>
            <person name="Woyke T."/>
            <person name="Pelin A."/>
            <person name="Henrissat B."/>
            <person name="Reynolds N.K."/>
            <person name="Benny G.L."/>
            <person name="Smith M.E."/>
            <person name="James T.Y."/>
            <person name="Grigoriev I.V."/>
        </authorList>
    </citation>
    <scope>NUCLEOTIDE SEQUENCE [LARGE SCALE GENOMIC DNA]</scope>
</reference>
<name>A0A4P9W7P9_9FUNG</name>
<evidence type="ECO:0000313" key="3">
    <source>
        <dbReference type="Proteomes" id="UP000269721"/>
    </source>
</evidence>
<dbReference type="Proteomes" id="UP000269721">
    <property type="component" value="Unassembled WGS sequence"/>
</dbReference>
<keyword evidence="3" id="KW-1185">Reference proteome</keyword>
<accession>A0A4P9W7P9</accession>
<protein>
    <submittedName>
        <fullName evidence="2">Uncharacterized protein</fullName>
    </submittedName>
</protein>
<evidence type="ECO:0000313" key="2">
    <source>
        <dbReference type="EMBL" id="RKO88394.1"/>
    </source>
</evidence>
<gene>
    <name evidence="2" type="ORF">BDK51DRAFT_39466</name>
</gene>
<feature type="compositionally biased region" description="Basic and acidic residues" evidence="1">
    <location>
        <begin position="461"/>
        <end position="471"/>
    </location>
</feature>
<dbReference type="AlphaFoldDB" id="A0A4P9W7P9"/>
<feature type="compositionally biased region" description="Polar residues" evidence="1">
    <location>
        <begin position="446"/>
        <end position="460"/>
    </location>
</feature>